<evidence type="ECO:0000313" key="2">
    <source>
        <dbReference type="EMBL" id="TFY82229.1"/>
    </source>
</evidence>
<organism evidence="2 3">
    <name type="scientific">Hericium alpestre</name>
    <dbReference type="NCBI Taxonomy" id="135208"/>
    <lineage>
        <taxon>Eukaryota</taxon>
        <taxon>Fungi</taxon>
        <taxon>Dikarya</taxon>
        <taxon>Basidiomycota</taxon>
        <taxon>Agaricomycotina</taxon>
        <taxon>Agaricomycetes</taxon>
        <taxon>Russulales</taxon>
        <taxon>Hericiaceae</taxon>
        <taxon>Hericium</taxon>
    </lineage>
</organism>
<feature type="region of interest" description="Disordered" evidence="1">
    <location>
        <begin position="1"/>
        <end position="31"/>
    </location>
</feature>
<comment type="caution">
    <text evidence="2">The sequence shown here is derived from an EMBL/GenBank/DDBJ whole genome shotgun (WGS) entry which is preliminary data.</text>
</comment>
<gene>
    <name evidence="2" type="ORF">EWM64_g1774</name>
</gene>
<dbReference type="EMBL" id="SFCI01000129">
    <property type="protein sequence ID" value="TFY82229.1"/>
    <property type="molecule type" value="Genomic_DNA"/>
</dbReference>
<dbReference type="AlphaFoldDB" id="A0A4Z0A8G9"/>
<feature type="compositionally biased region" description="Basic and acidic residues" evidence="1">
    <location>
        <begin position="10"/>
        <end position="20"/>
    </location>
</feature>
<sequence length="182" mass="21842">MARHRASKSRLLEAHRESRGNRGSKPMFKASTPETRAERVHFCVLKQKQEELLDQLPPQYVVYPDKPHRDPPRFHFGVGVTYRQLYDYSVQHRLVPDKFFTDSRRSFDTIEATCKHLDRMSGIKLYLQPVRHPKYGWIVARYSNYTWYYEEVEARQEQIVIDLIRRELNIQDMPQWHHSTSP</sequence>
<keyword evidence="3" id="KW-1185">Reference proteome</keyword>
<accession>A0A4Z0A8G9</accession>
<evidence type="ECO:0000256" key="1">
    <source>
        <dbReference type="SAM" id="MobiDB-lite"/>
    </source>
</evidence>
<evidence type="ECO:0000313" key="3">
    <source>
        <dbReference type="Proteomes" id="UP000298061"/>
    </source>
</evidence>
<protein>
    <submittedName>
        <fullName evidence="2">Uncharacterized protein</fullName>
    </submittedName>
</protein>
<proteinExistence type="predicted"/>
<reference evidence="2 3" key="1">
    <citation type="submission" date="2019-02" db="EMBL/GenBank/DDBJ databases">
        <title>Genome sequencing of the rare red list fungi Hericium alpestre (H. flagellum).</title>
        <authorList>
            <person name="Buettner E."/>
            <person name="Kellner H."/>
        </authorList>
    </citation>
    <scope>NUCLEOTIDE SEQUENCE [LARGE SCALE GENOMIC DNA]</scope>
    <source>
        <strain evidence="2 3">DSM 108284</strain>
    </source>
</reference>
<dbReference type="OrthoDB" id="3260206at2759"/>
<name>A0A4Z0A8G9_9AGAM</name>
<dbReference type="Proteomes" id="UP000298061">
    <property type="component" value="Unassembled WGS sequence"/>
</dbReference>